<accession>A0AC34G1U6</accession>
<proteinExistence type="predicted"/>
<organism evidence="1 2">
    <name type="scientific">Panagrolaimus sp. ES5</name>
    <dbReference type="NCBI Taxonomy" id="591445"/>
    <lineage>
        <taxon>Eukaryota</taxon>
        <taxon>Metazoa</taxon>
        <taxon>Ecdysozoa</taxon>
        <taxon>Nematoda</taxon>
        <taxon>Chromadorea</taxon>
        <taxon>Rhabditida</taxon>
        <taxon>Tylenchina</taxon>
        <taxon>Panagrolaimomorpha</taxon>
        <taxon>Panagrolaimoidea</taxon>
        <taxon>Panagrolaimidae</taxon>
        <taxon>Panagrolaimus</taxon>
    </lineage>
</organism>
<sequence>MIFFQYENHYVTLGLSCLLGWVAVINPVAATLIITPYRKRVKQLLTWTRGDITSTLETPSAPAATKPNSTKVFTINAALVNPIYENTLT</sequence>
<evidence type="ECO:0000313" key="1">
    <source>
        <dbReference type="Proteomes" id="UP000887579"/>
    </source>
</evidence>
<dbReference type="WBParaSite" id="ES5_v2.g23530.t1">
    <property type="protein sequence ID" value="ES5_v2.g23530.t1"/>
    <property type="gene ID" value="ES5_v2.g23530"/>
</dbReference>
<reference evidence="2" key="1">
    <citation type="submission" date="2022-11" db="UniProtKB">
        <authorList>
            <consortium name="WormBaseParasite"/>
        </authorList>
    </citation>
    <scope>IDENTIFICATION</scope>
</reference>
<protein>
    <submittedName>
        <fullName evidence="2">Uncharacterized protein</fullName>
    </submittedName>
</protein>
<evidence type="ECO:0000313" key="2">
    <source>
        <dbReference type="WBParaSite" id="ES5_v2.g23530.t1"/>
    </source>
</evidence>
<dbReference type="Proteomes" id="UP000887579">
    <property type="component" value="Unplaced"/>
</dbReference>
<name>A0AC34G1U6_9BILA</name>